<reference evidence="1 2" key="1">
    <citation type="journal article" date="2009" name="Nature">
        <title>Evolution of pathogenicity and sexual reproduction in eight Candida genomes.</title>
        <authorList>
            <person name="Butler G."/>
            <person name="Rasmussen M.D."/>
            <person name="Lin M.F."/>
            <person name="Santos M.A."/>
            <person name="Sakthikumar S."/>
            <person name="Munro C.A."/>
            <person name="Rheinbay E."/>
            <person name="Grabherr M."/>
            <person name="Forche A."/>
            <person name="Reedy J.L."/>
            <person name="Agrafioti I."/>
            <person name="Arnaud M.B."/>
            <person name="Bates S."/>
            <person name="Brown A.J."/>
            <person name="Brunke S."/>
            <person name="Costanzo M.C."/>
            <person name="Fitzpatrick D.A."/>
            <person name="de Groot P.W."/>
            <person name="Harris D."/>
            <person name="Hoyer L.L."/>
            <person name="Hube B."/>
            <person name="Klis F.M."/>
            <person name="Kodira C."/>
            <person name="Lennard N."/>
            <person name="Logue M.E."/>
            <person name="Martin R."/>
            <person name="Neiman A.M."/>
            <person name="Nikolaou E."/>
            <person name="Quail M.A."/>
            <person name="Quinn J."/>
            <person name="Santos M.C."/>
            <person name="Schmitzberger F.F."/>
            <person name="Sherlock G."/>
            <person name="Shah P."/>
            <person name="Silverstein K.A."/>
            <person name="Skrzypek M.S."/>
            <person name="Soll D."/>
            <person name="Staggs R."/>
            <person name="Stansfield I."/>
            <person name="Stumpf M.P."/>
            <person name="Sudbery P.E."/>
            <person name="Srikantha T."/>
            <person name="Zeng Q."/>
            <person name="Berman J."/>
            <person name="Berriman M."/>
            <person name="Heitman J."/>
            <person name="Gow N.A."/>
            <person name="Lorenz M.C."/>
            <person name="Birren B.W."/>
            <person name="Kellis M."/>
            <person name="Cuomo C.A."/>
        </authorList>
    </citation>
    <scope>NUCLEOTIDE SEQUENCE [LARGE SCALE GENOMIC DNA]</scope>
    <source>
        <strain evidence="1 2">ATCC 42720</strain>
    </source>
</reference>
<sequence length="272" mass="29383">MRQRVREVGPHRARLGLAHGFGAAAHVLGAQRFGVARRNVVVGLRRPLRVGPHQAFAVGRDLHSPLGNQRHELEKIQSRKLLARLVQAEPASLQHQPSHSARGLCKPFLVVVGSNCVRSNCLVSHFLPLRPVSLESRQLALHLVKSRAKVLDLHVGVFVCVGGRVGEGERRFSHESAVPARAVAERKRMEVVDPAGLSASVSGEKSSRKRIGSLKSVSTSKVSASVVSESVSKSKISMTSRLMISKSMIPKVSKSMISVSVSKVSVSKMMAS</sequence>
<evidence type="ECO:0000313" key="1">
    <source>
        <dbReference type="EMBL" id="EEQ39218.1"/>
    </source>
</evidence>
<gene>
    <name evidence="1" type="ORF">CLUG_03346</name>
</gene>
<dbReference type="InParanoid" id="C4Y5B2"/>
<dbReference type="Proteomes" id="UP000007703">
    <property type="component" value="Unassembled WGS sequence"/>
</dbReference>
<proteinExistence type="predicted"/>
<dbReference type="HOGENOM" id="CLU_1023092_0_0_1"/>
<organism evidence="1 2">
    <name type="scientific">Clavispora lusitaniae (strain ATCC 42720)</name>
    <name type="common">Yeast</name>
    <name type="synonym">Candida lusitaniae</name>
    <dbReference type="NCBI Taxonomy" id="306902"/>
    <lineage>
        <taxon>Eukaryota</taxon>
        <taxon>Fungi</taxon>
        <taxon>Dikarya</taxon>
        <taxon>Ascomycota</taxon>
        <taxon>Saccharomycotina</taxon>
        <taxon>Pichiomycetes</taxon>
        <taxon>Metschnikowiaceae</taxon>
        <taxon>Clavispora</taxon>
    </lineage>
</organism>
<dbReference type="KEGG" id="clu:CLUG_03346"/>
<accession>C4Y5B2</accession>
<protein>
    <submittedName>
        <fullName evidence="1">Uncharacterized protein</fullName>
    </submittedName>
</protein>
<name>C4Y5B2_CLAL4</name>
<dbReference type="EMBL" id="CH408079">
    <property type="protein sequence ID" value="EEQ39218.1"/>
    <property type="molecule type" value="Genomic_DNA"/>
</dbReference>
<evidence type="ECO:0000313" key="2">
    <source>
        <dbReference type="Proteomes" id="UP000007703"/>
    </source>
</evidence>
<dbReference type="VEuPathDB" id="FungiDB:CLUG_03346"/>
<dbReference type="AlphaFoldDB" id="C4Y5B2"/>